<proteinExistence type="predicted"/>
<evidence type="ECO:0000313" key="2">
    <source>
        <dbReference type="Proteomes" id="UP000814128"/>
    </source>
</evidence>
<dbReference type="EMBL" id="MU273606">
    <property type="protein sequence ID" value="KAI0030784.1"/>
    <property type="molecule type" value="Genomic_DNA"/>
</dbReference>
<dbReference type="Proteomes" id="UP000814128">
    <property type="component" value="Unassembled WGS sequence"/>
</dbReference>
<keyword evidence="2" id="KW-1185">Reference proteome</keyword>
<sequence>MEGAPGLPSPETLTFAIAGCSEHSGRYVAENILVNRPHDQTSRWSGLDEDPHIKQWLLLRLDKPAVIQSISFGKYHKPHPCNMKEFKIYAGLNANEMTEILHDSLKNDSSPETFSLRYTKSTGVHFPSRFVKIVPLTVHGDTRYHISIWHVSLAGIKDEAIVESVTLKFNNYRETAALRHILKHLRARRLLSPYRSLLAMSDVQIEHPLVTRLYESLVSDGDWAEAEKVIHIAAEAGLFDTFLQASQTRAVWKRLSGADADGDYPSRRGGHAMCIDEDTGVIYLFGGWDGQNSLDDFWVYTIADDRWQRISEHAAANNGGPGPRSCHRMAFDSKTGYIYLLGRLSDSDGDSEDVADPSGEHTRQSSSDTANQEYPAEFYRYHTQGSIAGSWELLSGDTASAGGPPLIFDHQMAMDSAAQVLYVSGGRVCDGSSGAVKYSGFYSYEVSSNKWTLLQYASLLFPNICSCTLESLTVHAGHCMLFEPNERSLYIFAGMEDGDRYLADMYIYDIENNASSQVFANFTAAGGPDKTFTQRAVIDPTLQEIYVLCGLTRSHSTSLPRPGRTNWLYRYDEQPGKWSRILPETPNSDERATIQPRTRYGHQIVYDSRNKTVYLHGGNAGRVFGEADGEELEEQGGRAAEVRLNDLWSMTLKRPEAEEAIRRAKFEIRCQQFREMCDNINAVDALRFLQNDIADIVDHSTSETETFRSLLAYLLSKQSLASKTLPHETGKEISTAMTQARTRVFENLLQLFPSDAKEPSPNLVDMIDWYEESAHD</sequence>
<organism evidence="1 2">
    <name type="scientific">Vararia minispora EC-137</name>
    <dbReference type="NCBI Taxonomy" id="1314806"/>
    <lineage>
        <taxon>Eukaryota</taxon>
        <taxon>Fungi</taxon>
        <taxon>Dikarya</taxon>
        <taxon>Basidiomycota</taxon>
        <taxon>Agaricomycotina</taxon>
        <taxon>Agaricomycetes</taxon>
        <taxon>Russulales</taxon>
        <taxon>Lachnocladiaceae</taxon>
        <taxon>Vararia</taxon>
    </lineage>
</organism>
<reference evidence="1" key="2">
    <citation type="journal article" date="2022" name="New Phytol.">
        <title>Evolutionary transition to the ectomycorrhizal habit in the genomes of a hyperdiverse lineage of mushroom-forming fungi.</title>
        <authorList>
            <person name="Looney B."/>
            <person name="Miyauchi S."/>
            <person name="Morin E."/>
            <person name="Drula E."/>
            <person name="Courty P.E."/>
            <person name="Kohler A."/>
            <person name="Kuo A."/>
            <person name="LaButti K."/>
            <person name="Pangilinan J."/>
            <person name="Lipzen A."/>
            <person name="Riley R."/>
            <person name="Andreopoulos W."/>
            <person name="He G."/>
            <person name="Johnson J."/>
            <person name="Nolan M."/>
            <person name="Tritt A."/>
            <person name="Barry K.W."/>
            <person name="Grigoriev I.V."/>
            <person name="Nagy L.G."/>
            <person name="Hibbett D."/>
            <person name="Henrissat B."/>
            <person name="Matheny P.B."/>
            <person name="Labbe J."/>
            <person name="Martin F.M."/>
        </authorList>
    </citation>
    <scope>NUCLEOTIDE SEQUENCE</scope>
    <source>
        <strain evidence="1">EC-137</strain>
    </source>
</reference>
<evidence type="ECO:0000313" key="1">
    <source>
        <dbReference type="EMBL" id="KAI0030784.1"/>
    </source>
</evidence>
<accession>A0ACB8QG49</accession>
<gene>
    <name evidence="1" type="ORF">K488DRAFT_53480</name>
</gene>
<reference evidence="1" key="1">
    <citation type="submission" date="2021-02" db="EMBL/GenBank/DDBJ databases">
        <authorList>
            <consortium name="DOE Joint Genome Institute"/>
            <person name="Ahrendt S."/>
            <person name="Looney B.P."/>
            <person name="Miyauchi S."/>
            <person name="Morin E."/>
            <person name="Drula E."/>
            <person name="Courty P.E."/>
            <person name="Chicoki N."/>
            <person name="Fauchery L."/>
            <person name="Kohler A."/>
            <person name="Kuo A."/>
            <person name="Labutti K."/>
            <person name="Pangilinan J."/>
            <person name="Lipzen A."/>
            <person name="Riley R."/>
            <person name="Andreopoulos W."/>
            <person name="He G."/>
            <person name="Johnson J."/>
            <person name="Barry K.W."/>
            <person name="Grigoriev I.V."/>
            <person name="Nagy L."/>
            <person name="Hibbett D."/>
            <person name="Henrissat B."/>
            <person name="Matheny P.B."/>
            <person name="Labbe J."/>
            <person name="Martin F."/>
        </authorList>
    </citation>
    <scope>NUCLEOTIDE SEQUENCE</scope>
    <source>
        <strain evidence="1">EC-137</strain>
    </source>
</reference>
<comment type="caution">
    <text evidence="1">The sequence shown here is derived from an EMBL/GenBank/DDBJ whole genome shotgun (WGS) entry which is preliminary data.</text>
</comment>
<protein>
    <submittedName>
        <fullName evidence="1">Muskelin N-terminus-domain-containing protein</fullName>
    </submittedName>
</protein>
<name>A0ACB8QG49_9AGAM</name>